<dbReference type="PANTHER" id="PTHR12756">
    <property type="entry name" value="CYTOSOLIC CARBOXYPEPTIDASE"/>
    <property type="match status" value="1"/>
</dbReference>
<gene>
    <name evidence="3" type="ORF">DSTB1V02_LOCUS13657</name>
</gene>
<comment type="cofactor">
    <cofactor evidence="1">
        <name>Zn(2+)</name>
        <dbReference type="ChEBI" id="CHEBI:29105"/>
    </cofactor>
</comment>
<accession>A0A7R9FTF5</accession>
<dbReference type="InterPro" id="IPR040626">
    <property type="entry name" value="Pepdidase_M14_N"/>
</dbReference>
<name>A0A7R9FTF5_9CRUS</name>
<feature type="domain" description="Cytosolic carboxypeptidase N-terminal" evidence="2">
    <location>
        <begin position="228"/>
        <end position="319"/>
    </location>
</feature>
<proteinExistence type="predicted"/>
<dbReference type="Pfam" id="PF18027">
    <property type="entry name" value="Pepdidase_M14_N"/>
    <property type="match status" value="1"/>
</dbReference>
<dbReference type="PANTHER" id="PTHR12756:SF9">
    <property type="entry name" value="CYTOSOLIC CARBOXYPEPTIDASE 6"/>
    <property type="match status" value="1"/>
</dbReference>
<dbReference type="Proteomes" id="UP000677054">
    <property type="component" value="Unassembled WGS sequence"/>
</dbReference>
<reference evidence="3" key="1">
    <citation type="submission" date="2020-11" db="EMBL/GenBank/DDBJ databases">
        <authorList>
            <person name="Tran Van P."/>
        </authorList>
    </citation>
    <scope>NUCLEOTIDE SEQUENCE</scope>
</reference>
<evidence type="ECO:0000313" key="3">
    <source>
        <dbReference type="EMBL" id="CAD7253911.1"/>
    </source>
</evidence>
<dbReference type="EMBL" id="LR906581">
    <property type="protein sequence ID" value="CAD7253911.1"/>
    <property type="molecule type" value="Genomic_DNA"/>
</dbReference>
<keyword evidence="4" id="KW-1185">Reference proteome</keyword>
<dbReference type="EMBL" id="CAJPEV010007064">
    <property type="protein sequence ID" value="CAG0904552.1"/>
    <property type="molecule type" value="Genomic_DNA"/>
</dbReference>
<evidence type="ECO:0000256" key="1">
    <source>
        <dbReference type="ARBA" id="ARBA00001947"/>
    </source>
</evidence>
<evidence type="ECO:0000259" key="2">
    <source>
        <dbReference type="Pfam" id="PF18027"/>
    </source>
</evidence>
<sequence>MRRKWSGRKSLIKSDRFLANKKSQTLLGRNRDLPDFLSRPTRKSQGMLSALRTLVRMPGPFHDPVVLRSADLEVEAGGGDPQNERETEPCIVLLPLPLRSDPAQRVDSSGDSISVPRDPLDPEYHLLYDEYHQSGHRTGGDPEIRRSGDPGLEERWAFLFGDATAKTWLWGQEADVALESRVLMLPSKDGVQYSGSDSDAEGGLGNVIRMVMRPPGHSGKAKRGHLCFDASFEGGNLGRVDFITEYEYDLFIRPDTCNPRFRVWFNFVVDNVRSDQRVIFNLVNLSKTKLLYRDGMTPLVKSTSRPKWQRVPHRFTYYHKSPEHRNHYVLSFAFAFDKDDDVYQFSFGYPYTYSKNQSYLDQVEKKKHSHVTRTLLAQSVVGFPLLDRVFALTMIE</sequence>
<protein>
    <recommendedName>
        <fullName evidence="2">Cytosolic carboxypeptidase N-terminal domain-containing protein</fullName>
    </recommendedName>
</protein>
<dbReference type="Gene3D" id="2.60.40.3120">
    <property type="match status" value="1"/>
</dbReference>
<dbReference type="InterPro" id="IPR050821">
    <property type="entry name" value="Cytosolic_carboxypeptidase"/>
</dbReference>
<dbReference type="OrthoDB" id="10253041at2759"/>
<organism evidence="3">
    <name type="scientific">Darwinula stevensoni</name>
    <dbReference type="NCBI Taxonomy" id="69355"/>
    <lineage>
        <taxon>Eukaryota</taxon>
        <taxon>Metazoa</taxon>
        <taxon>Ecdysozoa</taxon>
        <taxon>Arthropoda</taxon>
        <taxon>Crustacea</taxon>
        <taxon>Oligostraca</taxon>
        <taxon>Ostracoda</taxon>
        <taxon>Podocopa</taxon>
        <taxon>Podocopida</taxon>
        <taxon>Darwinulocopina</taxon>
        <taxon>Darwinuloidea</taxon>
        <taxon>Darwinulidae</taxon>
        <taxon>Darwinula</taxon>
    </lineage>
</organism>
<evidence type="ECO:0000313" key="4">
    <source>
        <dbReference type="Proteomes" id="UP000677054"/>
    </source>
</evidence>
<dbReference type="AlphaFoldDB" id="A0A7R9FTF5"/>